<evidence type="ECO:0000313" key="9">
    <source>
        <dbReference type="Proteomes" id="UP000734854"/>
    </source>
</evidence>
<name>A0A8J5M0Z6_ZINOF</name>
<dbReference type="AlphaFoldDB" id="A0A8J5M0Z6"/>
<dbReference type="PROSITE" id="PS51745">
    <property type="entry name" value="PB1"/>
    <property type="match status" value="1"/>
</dbReference>
<keyword evidence="9" id="KW-1185">Reference proteome</keyword>
<dbReference type="PANTHER" id="PTHR31696">
    <property type="entry name" value="PROTEIN MIZU-KUSSEI 1"/>
    <property type="match status" value="1"/>
</dbReference>
<evidence type="ECO:0000256" key="2">
    <source>
        <dbReference type="ARBA" id="ARBA00023015"/>
    </source>
</evidence>
<organism evidence="8 9">
    <name type="scientific">Zingiber officinale</name>
    <name type="common">Ginger</name>
    <name type="synonym">Amomum zingiber</name>
    <dbReference type="NCBI Taxonomy" id="94328"/>
    <lineage>
        <taxon>Eukaryota</taxon>
        <taxon>Viridiplantae</taxon>
        <taxon>Streptophyta</taxon>
        <taxon>Embryophyta</taxon>
        <taxon>Tracheophyta</taxon>
        <taxon>Spermatophyta</taxon>
        <taxon>Magnoliopsida</taxon>
        <taxon>Liliopsida</taxon>
        <taxon>Zingiberales</taxon>
        <taxon>Zingiberaceae</taxon>
        <taxon>Zingiber</taxon>
    </lineage>
</organism>
<comment type="function">
    <text evidence="6">Aux/IAA proteins are short-lived transcriptional factors that function as repressors of early auxin response genes at low auxin concentrations.</text>
</comment>
<dbReference type="SUPFAM" id="SSF54277">
    <property type="entry name" value="CAD &amp; PB1 domains"/>
    <property type="match status" value="1"/>
</dbReference>
<keyword evidence="3 6" id="KW-0804">Transcription</keyword>
<evidence type="ECO:0000259" key="7">
    <source>
        <dbReference type="PROSITE" id="PS51745"/>
    </source>
</evidence>
<keyword evidence="6" id="KW-0678">Repressor</keyword>
<evidence type="ECO:0000256" key="1">
    <source>
        <dbReference type="ARBA" id="ARBA00004123"/>
    </source>
</evidence>
<dbReference type="GO" id="GO:0009734">
    <property type="term" value="P:auxin-activated signaling pathway"/>
    <property type="evidence" value="ECO:0007669"/>
    <property type="project" value="UniProtKB-UniRule"/>
</dbReference>
<dbReference type="InterPro" id="IPR006460">
    <property type="entry name" value="MIZ1-like_pln"/>
</dbReference>
<comment type="subunit">
    <text evidence="6">Homodimers and heterodimers.</text>
</comment>
<dbReference type="InterPro" id="IPR053793">
    <property type="entry name" value="PB1-like"/>
</dbReference>
<evidence type="ECO:0000313" key="8">
    <source>
        <dbReference type="EMBL" id="KAG6529144.1"/>
    </source>
</evidence>
<gene>
    <name evidence="8" type="ORF">ZIOFF_011339</name>
</gene>
<dbReference type="NCBIfam" id="TIGR01570">
    <property type="entry name" value="A_thal_3588"/>
    <property type="match status" value="1"/>
</dbReference>
<dbReference type="GO" id="GO:0010274">
    <property type="term" value="P:hydrotropism"/>
    <property type="evidence" value="ECO:0007669"/>
    <property type="project" value="InterPro"/>
</dbReference>
<proteinExistence type="inferred from homology"/>
<comment type="similarity">
    <text evidence="6">Belongs to the Aux/IAA family.</text>
</comment>
<protein>
    <recommendedName>
        <fullName evidence="6">Auxin-responsive protein</fullName>
    </recommendedName>
</protein>
<comment type="subcellular location">
    <subcellularLocation>
        <location evidence="1 6">Nucleus</location>
    </subcellularLocation>
</comment>
<keyword evidence="4 6" id="KW-0539">Nucleus</keyword>
<dbReference type="Proteomes" id="UP000734854">
    <property type="component" value="Unassembled WGS sequence"/>
</dbReference>
<accession>A0A8J5M0Z6</accession>
<dbReference type="Pfam" id="PF02309">
    <property type="entry name" value="AUX_IAA"/>
    <property type="match status" value="1"/>
</dbReference>
<dbReference type="PANTHER" id="PTHR31696:SF14">
    <property type="entry name" value="PROTEIN MIZU-KUSSEI 1"/>
    <property type="match status" value="1"/>
</dbReference>
<sequence length="491" mass="55686">MARGSVRPKNICRLLNRQPQLPHRALTEKHPDASSVDGEDDPLHFSVHKQGVALGRSVDLTKFDGYDQLIEELNQLFEFKGELMAPNKNWMIVFTNNEDDMMLVGDDPWQKFCAMVRQIFIYTKEEVQKMDSSLVKILKKYDKRTGALIRQSFIEKVMQQPFFTTDLLYKLVKECVAMLDHLFPSNNLSISAECDEQNGVPKPAQSASTQCHPRHASARSVNRCFRVGRSGAHKKGSSCSLCLIIAQMRSILARSPHESSSSSFSFSRRHSYWQIQKLGGEEQQPEEEEEILCFDRRDGMETQRDFSFSFSRFRSAVFGQRSEPGLGRQVTGTLFGRLGGRMHFAVQGGPGARPALLVDLGASTAALVREMESGLVRIALECERPPPTPRRRLTEEPRWRAYCNGKKCGEAVRRECGREEWRVLGAVERVTMGAGVLPAADGEVMYMRARFERVVVSKDYEAYFVINPDNHRGPELTIYLLRNLINTNKIA</sequence>
<keyword evidence="2 6" id="KW-0805">Transcription regulation</keyword>
<dbReference type="Pfam" id="PF04759">
    <property type="entry name" value="DUF617"/>
    <property type="match status" value="1"/>
</dbReference>
<feature type="domain" description="PB1" evidence="7">
    <location>
        <begin position="42"/>
        <end position="126"/>
    </location>
</feature>
<dbReference type="InterPro" id="IPR033389">
    <property type="entry name" value="AUX/IAA_dom"/>
</dbReference>
<evidence type="ECO:0000256" key="4">
    <source>
        <dbReference type="ARBA" id="ARBA00023242"/>
    </source>
</evidence>
<dbReference type="GO" id="GO:0005634">
    <property type="term" value="C:nucleus"/>
    <property type="evidence" value="ECO:0007669"/>
    <property type="project" value="UniProtKB-SubCell"/>
</dbReference>
<dbReference type="EMBL" id="JACMSC010000003">
    <property type="protein sequence ID" value="KAG6529144.1"/>
    <property type="molecule type" value="Genomic_DNA"/>
</dbReference>
<evidence type="ECO:0000256" key="3">
    <source>
        <dbReference type="ARBA" id="ARBA00023163"/>
    </source>
</evidence>
<dbReference type="Gene3D" id="3.10.20.90">
    <property type="entry name" value="Phosphatidylinositol 3-kinase Catalytic Subunit, Chain A, domain 1"/>
    <property type="match status" value="1"/>
</dbReference>
<reference evidence="8 9" key="1">
    <citation type="submission" date="2020-08" db="EMBL/GenBank/DDBJ databases">
        <title>Plant Genome Project.</title>
        <authorList>
            <person name="Zhang R.-G."/>
        </authorList>
    </citation>
    <scope>NUCLEOTIDE SEQUENCE [LARGE SCALE GENOMIC DNA]</scope>
    <source>
        <tissue evidence="8">Rhizome</tissue>
    </source>
</reference>
<evidence type="ECO:0000256" key="5">
    <source>
        <dbReference type="ARBA" id="ARBA00023294"/>
    </source>
</evidence>
<keyword evidence="5 6" id="KW-0927">Auxin signaling pathway</keyword>
<comment type="caution">
    <text evidence="8">The sequence shown here is derived from an EMBL/GenBank/DDBJ whole genome shotgun (WGS) entry which is preliminary data.</text>
</comment>
<evidence type="ECO:0000256" key="6">
    <source>
        <dbReference type="RuleBase" id="RU004549"/>
    </source>
</evidence>